<evidence type="ECO:0000256" key="6">
    <source>
        <dbReference type="ARBA" id="ARBA00023136"/>
    </source>
</evidence>
<dbReference type="PANTHER" id="PTHR22950:SF643">
    <property type="entry name" value="AMINO ACID TRANSPORTER AVT6A"/>
    <property type="match status" value="1"/>
</dbReference>
<evidence type="ECO:0000313" key="9">
    <source>
        <dbReference type="EMBL" id="WVZ04934.1"/>
    </source>
</evidence>
<dbReference type="Pfam" id="PF01490">
    <property type="entry name" value="Aa_trans"/>
    <property type="match status" value="1"/>
</dbReference>
<keyword evidence="10" id="KW-1185">Reference proteome</keyword>
<dbReference type="GO" id="GO:0031090">
    <property type="term" value="C:organelle membrane"/>
    <property type="evidence" value="ECO:0007669"/>
    <property type="project" value="UniProtKB-ARBA"/>
</dbReference>
<evidence type="ECO:0000256" key="1">
    <source>
        <dbReference type="ARBA" id="ARBA00004141"/>
    </source>
</evidence>
<feature type="transmembrane region" description="Helical" evidence="7">
    <location>
        <begin position="104"/>
        <end position="123"/>
    </location>
</feature>
<evidence type="ECO:0000256" key="4">
    <source>
        <dbReference type="ARBA" id="ARBA00022970"/>
    </source>
</evidence>
<evidence type="ECO:0000313" key="10">
    <source>
        <dbReference type="Proteomes" id="UP001374535"/>
    </source>
</evidence>
<keyword evidence="4" id="KW-0029">Amino-acid transport</keyword>
<dbReference type="GO" id="GO:0015179">
    <property type="term" value="F:L-amino acid transmembrane transporter activity"/>
    <property type="evidence" value="ECO:0007669"/>
    <property type="project" value="TreeGrafter"/>
</dbReference>
<proteinExistence type="predicted"/>
<name>A0AAQ3N862_VIGMU</name>
<evidence type="ECO:0000256" key="2">
    <source>
        <dbReference type="ARBA" id="ARBA00022448"/>
    </source>
</evidence>
<protein>
    <recommendedName>
        <fullName evidence="8">Amino acid transporter transmembrane domain-containing protein</fullName>
    </recommendedName>
</protein>
<feature type="domain" description="Amino acid transporter transmembrane" evidence="8">
    <location>
        <begin position="2"/>
        <end position="130"/>
    </location>
</feature>
<keyword evidence="5 7" id="KW-1133">Transmembrane helix</keyword>
<evidence type="ECO:0000256" key="7">
    <source>
        <dbReference type="SAM" id="Phobius"/>
    </source>
</evidence>
<dbReference type="EMBL" id="CP144695">
    <property type="protein sequence ID" value="WVZ04934.1"/>
    <property type="molecule type" value="Genomic_DNA"/>
</dbReference>
<evidence type="ECO:0000256" key="5">
    <source>
        <dbReference type="ARBA" id="ARBA00022989"/>
    </source>
</evidence>
<dbReference type="PANTHER" id="PTHR22950">
    <property type="entry name" value="AMINO ACID TRANSPORTER"/>
    <property type="match status" value="1"/>
</dbReference>
<evidence type="ECO:0000256" key="3">
    <source>
        <dbReference type="ARBA" id="ARBA00022692"/>
    </source>
</evidence>
<sequence length="138" mass="14890">MALPATLKQLGMVPGLIAIIIMAFLTEKSIELLIRFTRAGKSVSYAGLMGDSFGKYGKALAQICVIINNIGVLIVYMIIIGDVLSGTSSGGDHHYGILEGWFGVQWWTGRTFVVLITTLAIFAPLASFKRIGECCSFI</sequence>
<gene>
    <name evidence="9" type="ORF">V8G54_018280</name>
</gene>
<feature type="transmembrane region" description="Helical" evidence="7">
    <location>
        <begin position="6"/>
        <end position="25"/>
    </location>
</feature>
<dbReference type="InterPro" id="IPR013057">
    <property type="entry name" value="AA_transpt_TM"/>
</dbReference>
<comment type="subcellular location">
    <subcellularLocation>
        <location evidence="1">Membrane</location>
        <topology evidence="1">Multi-pass membrane protein</topology>
    </subcellularLocation>
</comment>
<feature type="transmembrane region" description="Helical" evidence="7">
    <location>
        <begin position="59"/>
        <end position="84"/>
    </location>
</feature>
<keyword evidence="3 7" id="KW-0812">Transmembrane</keyword>
<dbReference type="AlphaFoldDB" id="A0AAQ3N862"/>
<keyword evidence="6 7" id="KW-0472">Membrane</keyword>
<dbReference type="Proteomes" id="UP001374535">
    <property type="component" value="Chromosome 6"/>
</dbReference>
<keyword evidence="2" id="KW-0813">Transport</keyword>
<organism evidence="9 10">
    <name type="scientific">Vigna mungo</name>
    <name type="common">Black gram</name>
    <name type="synonym">Phaseolus mungo</name>
    <dbReference type="NCBI Taxonomy" id="3915"/>
    <lineage>
        <taxon>Eukaryota</taxon>
        <taxon>Viridiplantae</taxon>
        <taxon>Streptophyta</taxon>
        <taxon>Embryophyta</taxon>
        <taxon>Tracheophyta</taxon>
        <taxon>Spermatophyta</taxon>
        <taxon>Magnoliopsida</taxon>
        <taxon>eudicotyledons</taxon>
        <taxon>Gunneridae</taxon>
        <taxon>Pentapetalae</taxon>
        <taxon>rosids</taxon>
        <taxon>fabids</taxon>
        <taxon>Fabales</taxon>
        <taxon>Fabaceae</taxon>
        <taxon>Papilionoideae</taxon>
        <taxon>50 kb inversion clade</taxon>
        <taxon>NPAAA clade</taxon>
        <taxon>indigoferoid/millettioid clade</taxon>
        <taxon>Phaseoleae</taxon>
        <taxon>Vigna</taxon>
    </lineage>
</organism>
<evidence type="ECO:0000259" key="8">
    <source>
        <dbReference type="Pfam" id="PF01490"/>
    </source>
</evidence>
<reference evidence="9 10" key="1">
    <citation type="journal article" date="2023" name="Life. Sci Alliance">
        <title>Evolutionary insights into 3D genome organization and epigenetic landscape of Vigna mungo.</title>
        <authorList>
            <person name="Junaid A."/>
            <person name="Singh B."/>
            <person name="Bhatia S."/>
        </authorList>
    </citation>
    <scope>NUCLEOTIDE SEQUENCE [LARGE SCALE GENOMIC DNA]</scope>
    <source>
        <strain evidence="9">Urdbean</strain>
    </source>
</reference>
<accession>A0AAQ3N862</accession>